<dbReference type="FunFam" id="3.30.40.10:FF:000021">
    <property type="entry name" value="Inhibitor of growth 2b"/>
    <property type="match status" value="1"/>
</dbReference>
<dbReference type="SUPFAM" id="SSF57903">
    <property type="entry name" value="FYVE/PHD zinc finger"/>
    <property type="match status" value="1"/>
</dbReference>
<dbReference type="PANTHER" id="PTHR10333:SF89">
    <property type="entry name" value="INHIBITOR OF GROWTH PROTEIN"/>
    <property type="match status" value="1"/>
</dbReference>
<evidence type="ECO:0000313" key="12">
    <source>
        <dbReference type="Proteomes" id="UP000009022"/>
    </source>
</evidence>
<dbReference type="KEGG" id="tad:TRIADDRAFT_37327"/>
<keyword evidence="12" id="KW-1185">Reference proteome</keyword>
<dbReference type="GO" id="GO:0005634">
    <property type="term" value="C:nucleus"/>
    <property type="evidence" value="ECO:0000318"/>
    <property type="project" value="GO_Central"/>
</dbReference>
<evidence type="ECO:0000259" key="10">
    <source>
        <dbReference type="SMART" id="SM01408"/>
    </source>
</evidence>
<feature type="site" description="Histone H3K4me3 binding" evidence="7">
    <location>
        <position position="215"/>
    </location>
</feature>
<dbReference type="PANTHER" id="PTHR10333">
    <property type="entry name" value="INHIBITOR OF GROWTH PROTEIN"/>
    <property type="match status" value="1"/>
</dbReference>
<dbReference type="CTD" id="6752074"/>
<feature type="site" description="Histone H3K4me3 binding" evidence="7">
    <location>
        <position position="219"/>
    </location>
</feature>
<dbReference type="FunCoup" id="B3RRF0">
    <property type="interactions" value="2035"/>
</dbReference>
<keyword evidence="5" id="KW-0862">Zinc</keyword>
<dbReference type="Gene3D" id="6.10.140.1740">
    <property type="match status" value="1"/>
</dbReference>
<evidence type="ECO:0000256" key="1">
    <source>
        <dbReference type="ARBA" id="ARBA00004123"/>
    </source>
</evidence>
<accession>B3RRF0</accession>
<feature type="compositionally biased region" description="Low complexity" evidence="8">
    <location>
        <begin position="150"/>
        <end position="164"/>
    </location>
</feature>
<dbReference type="InParanoid" id="B3RRF0"/>
<name>B3RRF0_TRIAD</name>
<protein>
    <recommendedName>
        <fullName evidence="13">Inhibitor of growth protein</fullName>
    </recommendedName>
</protein>
<dbReference type="eggNOG" id="KOG1973">
    <property type="taxonomic scope" value="Eukaryota"/>
</dbReference>
<feature type="domain" description="Zinc finger PHD-type" evidence="9">
    <location>
        <begin position="204"/>
        <end position="246"/>
    </location>
</feature>
<dbReference type="InterPro" id="IPR013083">
    <property type="entry name" value="Znf_RING/FYVE/PHD"/>
</dbReference>
<feature type="region of interest" description="Disordered" evidence="8">
    <location>
        <begin position="102"/>
        <end position="122"/>
    </location>
</feature>
<dbReference type="Proteomes" id="UP000009022">
    <property type="component" value="Unassembled WGS sequence"/>
</dbReference>
<feature type="domain" description="Inhibitor of growth protein N-terminal histone-binding" evidence="10">
    <location>
        <begin position="6"/>
        <end position="104"/>
    </location>
</feature>
<dbReference type="GO" id="GO:0008270">
    <property type="term" value="F:zinc ion binding"/>
    <property type="evidence" value="ECO:0007669"/>
    <property type="project" value="UniProtKB-KW"/>
</dbReference>
<evidence type="ECO:0000256" key="6">
    <source>
        <dbReference type="ARBA" id="ARBA00023242"/>
    </source>
</evidence>
<dbReference type="OrthoDB" id="5411773at2759"/>
<feature type="site" description="Histone H3K4me3 binding" evidence="7">
    <location>
        <position position="227"/>
    </location>
</feature>
<dbReference type="GO" id="GO:0045893">
    <property type="term" value="P:positive regulation of DNA-templated transcription"/>
    <property type="evidence" value="ECO:0000318"/>
    <property type="project" value="GO_Central"/>
</dbReference>
<feature type="site" description="Histone H3K4me3 binding" evidence="7">
    <location>
        <position position="204"/>
    </location>
</feature>
<sequence>MCAAIYVDNYLEAIENLPDEVQRNISRLRDIDSRFQSVLNNLQRLNENFLLENDKNRRRKYFLRMQRCLIETQEFGDEKLENISQMVDLVENRNRQLELDVENVEASSEDAGSPLNDGSPGEFHGSYEIIVKNCKFSTVESHRRTRSSQENSGNANTANASSETSNEKPPKKKPRTRNLSCFHRTKPSSPVSEDLPIDPDEPTYCLCGQVSFGEMIGCDNDDCPIEWFHFQCVGLNSKPKGKWYCLI</sequence>
<dbReference type="InterPro" id="IPR001965">
    <property type="entry name" value="Znf_PHD"/>
</dbReference>
<evidence type="ECO:0000256" key="8">
    <source>
        <dbReference type="SAM" id="MobiDB-lite"/>
    </source>
</evidence>
<evidence type="ECO:0000256" key="3">
    <source>
        <dbReference type="ARBA" id="ARBA00022723"/>
    </source>
</evidence>
<dbReference type="Pfam" id="PF12998">
    <property type="entry name" value="ING"/>
    <property type="match status" value="1"/>
</dbReference>
<evidence type="ECO:0000256" key="5">
    <source>
        <dbReference type="ARBA" id="ARBA00022833"/>
    </source>
</evidence>
<dbReference type="SMART" id="SM00249">
    <property type="entry name" value="PHD"/>
    <property type="match status" value="1"/>
</dbReference>
<evidence type="ECO:0000256" key="2">
    <source>
        <dbReference type="ARBA" id="ARBA00010210"/>
    </source>
</evidence>
<dbReference type="CDD" id="cd15586">
    <property type="entry name" value="PHD_ING4_5"/>
    <property type="match status" value="1"/>
</dbReference>
<dbReference type="PhylomeDB" id="B3RRF0"/>
<gene>
    <name evidence="11" type="ORF">TRIADDRAFT_37327</name>
</gene>
<evidence type="ECO:0000256" key="4">
    <source>
        <dbReference type="ARBA" id="ARBA00022771"/>
    </source>
</evidence>
<dbReference type="RefSeq" id="XP_002110329.1">
    <property type="nucleotide sequence ID" value="XM_002110293.1"/>
</dbReference>
<dbReference type="GeneID" id="6752074"/>
<evidence type="ECO:0008006" key="13">
    <source>
        <dbReference type="Google" id="ProtNLM"/>
    </source>
</evidence>
<evidence type="ECO:0000313" key="11">
    <source>
        <dbReference type="EMBL" id="EDV26333.1"/>
    </source>
</evidence>
<dbReference type="HOGENOM" id="CLU_031900_5_1_1"/>
<dbReference type="Gene3D" id="3.30.40.10">
    <property type="entry name" value="Zinc/RING finger domain, C3HC4 (zinc finger)"/>
    <property type="match status" value="1"/>
</dbReference>
<dbReference type="EMBL" id="DS985243">
    <property type="protein sequence ID" value="EDV26333.1"/>
    <property type="molecule type" value="Genomic_DNA"/>
</dbReference>
<evidence type="ECO:0000259" key="9">
    <source>
        <dbReference type="SMART" id="SM00249"/>
    </source>
</evidence>
<feature type="region of interest" description="Disordered" evidence="8">
    <location>
        <begin position="141"/>
        <end position="195"/>
    </location>
</feature>
<comment type="subcellular location">
    <subcellularLocation>
        <location evidence="1">Nucleus</location>
    </subcellularLocation>
</comment>
<reference evidence="11 12" key="1">
    <citation type="journal article" date="2008" name="Nature">
        <title>The Trichoplax genome and the nature of placozoans.</title>
        <authorList>
            <person name="Srivastava M."/>
            <person name="Begovic E."/>
            <person name="Chapman J."/>
            <person name="Putnam N.H."/>
            <person name="Hellsten U."/>
            <person name="Kawashima T."/>
            <person name="Kuo A."/>
            <person name="Mitros T."/>
            <person name="Salamov A."/>
            <person name="Carpenter M.L."/>
            <person name="Signorovitch A.Y."/>
            <person name="Moreno M.A."/>
            <person name="Kamm K."/>
            <person name="Grimwood J."/>
            <person name="Schmutz J."/>
            <person name="Shapiro H."/>
            <person name="Grigoriev I.V."/>
            <person name="Buss L.W."/>
            <person name="Schierwater B."/>
            <person name="Dellaporta S.L."/>
            <person name="Rokhsar D.S."/>
        </authorList>
    </citation>
    <scope>NUCLEOTIDE SEQUENCE [LARGE SCALE GENOMIC DNA]</scope>
    <source>
        <strain evidence="11 12">Grell-BS-1999</strain>
    </source>
</reference>
<dbReference type="OMA" id="MREQGNQ"/>
<keyword evidence="4" id="KW-0863">Zinc-finger</keyword>
<keyword evidence="3" id="KW-0479">Metal-binding</keyword>
<dbReference type="InterPro" id="IPR011011">
    <property type="entry name" value="Znf_FYVE_PHD"/>
</dbReference>
<dbReference type="AlphaFoldDB" id="B3RRF0"/>
<evidence type="ECO:0000256" key="7">
    <source>
        <dbReference type="PIRSR" id="PIRSR628651-50"/>
    </source>
</evidence>
<dbReference type="InterPro" id="IPR024610">
    <property type="entry name" value="ING_N_histone-binding"/>
</dbReference>
<dbReference type="STRING" id="10228.B3RRF0"/>
<dbReference type="InterPro" id="IPR028651">
    <property type="entry name" value="ING_fam"/>
</dbReference>
<organism evidence="11 12">
    <name type="scientific">Trichoplax adhaerens</name>
    <name type="common">Trichoplax reptans</name>
    <dbReference type="NCBI Taxonomy" id="10228"/>
    <lineage>
        <taxon>Eukaryota</taxon>
        <taxon>Metazoa</taxon>
        <taxon>Placozoa</taxon>
        <taxon>Uniplacotomia</taxon>
        <taxon>Trichoplacea</taxon>
        <taxon>Trichoplacidae</taxon>
        <taxon>Trichoplax</taxon>
    </lineage>
</organism>
<comment type="similarity">
    <text evidence="2">Belongs to the ING family.</text>
</comment>
<keyword evidence="6" id="KW-0539">Nucleus</keyword>
<dbReference type="CDD" id="cd16857">
    <property type="entry name" value="ING_ING1_2"/>
    <property type="match status" value="1"/>
</dbReference>
<proteinExistence type="inferred from homology"/>
<dbReference type="SMART" id="SM01408">
    <property type="entry name" value="ING"/>
    <property type="match status" value="1"/>
</dbReference>